<evidence type="ECO:0000256" key="2">
    <source>
        <dbReference type="ARBA" id="ARBA00022723"/>
    </source>
</evidence>
<dbReference type="Proteomes" id="UP000002315">
    <property type="component" value="Chromosome"/>
</dbReference>
<proteinExistence type="predicted"/>
<keyword evidence="1 5" id="KW-0949">S-adenosyl-L-methionine</keyword>
<dbReference type="PROSITE" id="PS51918">
    <property type="entry name" value="RADICAL_SAM"/>
    <property type="match status" value="1"/>
</dbReference>
<evidence type="ECO:0000256" key="3">
    <source>
        <dbReference type="ARBA" id="ARBA00023004"/>
    </source>
</evidence>
<dbReference type="PANTHER" id="PTHR43075:SF1">
    <property type="entry name" value="FORMATE LYASE ACTIVATING ENZYME, PUTATIVE (AFU_ORTHOLOGUE AFUA_2G15630)-RELATED"/>
    <property type="match status" value="1"/>
</dbReference>
<dbReference type="KEGG" id="mfv:Mfer_1147"/>
<gene>
    <name evidence="7" type="ordered locus">Mfer_1147</name>
</gene>
<dbReference type="SFLD" id="SFLDG01099">
    <property type="entry name" value="Uncharacterised_Radical_SAM_Su"/>
    <property type="match status" value="1"/>
</dbReference>
<sequence>MLEEYHRISKNEKLARFKVIKKISVDIEGNETLSKLWEIHENALKKLKTGRTDEEVKFSLLDLKILIAEKLFRSCCFCERRCKVDRTKETGFCGVKEPRVASEFMHIGEEQPLIPSHTIFFSGCTFRCVFCQNWDISQFPEAGVVISPKKLAKIIDRKRQLGSKNVNFVGGDPTPNLNYILKVMKYCRENIPVIWNSNMYLTVESMKLLDGFVDLYLTDFKFGNDDCAKKLANVDNYWEVITRNHLLAEKSGDVIIRHLVLPGHVECCTEPIIEWIAENMEKAVVNIMGQYRPVYKANKYPEIARYPTSEEIYKARKLAEKEGLELLP</sequence>
<organism evidence="7 8">
    <name type="scientific">Methanothermus fervidus (strain ATCC 43054 / DSM 2088 / JCM 10308 / V24 S)</name>
    <dbReference type="NCBI Taxonomy" id="523846"/>
    <lineage>
        <taxon>Archaea</taxon>
        <taxon>Methanobacteriati</taxon>
        <taxon>Methanobacteriota</taxon>
        <taxon>Methanomada group</taxon>
        <taxon>Methanobacteria</taxon>
        <taxon>Methanobacteriales</taxon>
        <taxon>Methanothermaceae</taxon>
        <taxon>Methanothermus</taxon>
    </lineage>
</organism>
<keyword evidence="8" id="KW-1185">Reference proteome</keyword>
<evidence type="ECO:0000256" key="1">
    <source>
        <dbReference type="ARBA" id="ARBA00022691"/>
    </source>
</evidence>
<dbReference type="InterPro" id="IPR013785">
    <property type="entry name" value="Aldolase_TIM"/>
</dbReference>
<dbReference type="CDD" id="cd01335">
    <property type="entry name" value="Radical_SAM"/>
    <property type="match status" value="1"/>
</dbReference>
<dbReference type="GO" id="GO:0046872">
    <property type="term" value="F:metal ion binding"/>
    <property type="evidence" value="ECO:0007669"/>
    <property type="project" value="UniProtKB-KW"/>
</dbReference>
<dbReference type="SFLD" id="SFLDS00029">
    <property type="entry name" value="Radical_SAM"/>
    <property type="match status" value="1"/>
</dbReference>
<dbReference type="HOGENOM" id="CLU_062674_0_1_2"/>
<dbReference type="InterPro" id="IPR058240">
    <property type="entry name" value="rSAM_sf"/>
</dbReference>
<evidence type="ECO:0000313" key="7">
    <source>
        <dbReference type="EMBL" id="ADP77933.1"/>
    </source>
</evidence>
<comment type="cofactor">
    <cofactor evidence="5">
        <name>[4Fe-4S] cluster</name>
        <dbReference type="ChEBI" id="CHEBI:49883"/>
    </cofactor>
    <text evidence="5">Binds 1 [4Fe-4S] cluster. The cluster is coordinated with 3 cysteines and an exchangeable S-adenosyl-L-methionine.</text>
</comment>
<dbReference type="Gene3D" id="3.20.20.70">
    <property type="entry name" value="Aldolase class I"/>
    <property type="match status" value="1"/>
</dbReference>
<feature type="domain" description="Radical SAM core" evidence="6">
    <location>
        <begin position="106"/>
        <end position="328"/>
    </location>
</feature>
<dbReference type="InterPro" id="IPR007197">
    <property type="entry name" value="rSAM"/>
</dbReference>
<dbReference type="GO" id="GO:0051536">
    <property type="term" value="F:iron-sulfur cluster binding"/>
    <property type="evidence" value="ECO:0007669"/>
    <property type="project" value="UniProtKB-KW"/>
</dbReference>
<name>E3GWG8_METFV</name>
<protein>
    <submittedName>
        <fullName evidence="7">Radical SAM domain protein</fullName>
    </submittedName>
</protein>
<dbReference type="STRING" id="523846.Mfer_1147"/>
<evidence type="ECO:0000256" key="5">
    <source>
        <dbReference type="PIRSR" id="PIRSR004869-50"/>
    </source>
</evidence>
<dbReference type="OrthoDB" id="371936at2157"/>
<keyword evidence="3 5" id="KW-0408">Iron</keyword>
<dbReference type="SUPFAM" id="SSF102114">
    <property type="entry name" value="Radical SAM enzymes"/>
    <property type="match status" value="1"/>
</dbReference>
<reference evidence="7 8" key="1">
    <citation type="journal article" date="2010" name="Stand. Genomic Sci.">
        <title>Complete genome sequence of Methanothermus fervidus type strain (V24S).</title>
        <authorList>
            <person name="Anderson I."/>
            <person name="Djao O.D."/>
            <person name="Misra M."/>
            <person name="Chertkov O."/>
            <person name="Nolan M."/>
            <person name="Lucas S."/>
            <person name="Lapidus A."/>
            <person name="Del Rio T.G."/>
            <person name="Tice H."/>
            <person name="Cheng J.F."/>
            <person name="Tapia R."/>
            <person name="Han C."/>
            <person name="Goodwin L."/>
            <person name="Pitluck S."/>
            <person name="Liolios K."/>
            <person name="Ivanova N."/>
            <person name="Mavromatis K."/>
            <person name="Mikhailova N."/>
            <person name="Pati A."/>
            <person name="Brambilla E."/>
            <person name="Chen A."/>
            <person name="Palaniappan K."/>
            <person name="Land M."/>
            <person name="Hauser L."/>
            <person name="Chang Y.J."/>
            <person name="Jeffries C.D."/>
            <person name="Sikorski J."/>
            <person name="Spring S."/>
            <person name="Rohde M."/>
            <person name="Eichinger K."/>
            <person name="Huber H."/>
            <person name="Wirth R."/>
            <person name="Goker M."/>
            <person name="Detter J.C."/>
            <person name="Woyke T."/>
            <person name="Bristow J."/>
            <person name="Eisen J.A."/>
            <person name="Markowitz V."/>
            <person name="Hugenholtz P."/>
            <person name="Klenk H.P."/>
            <person name="Kyrpides N.C."/>
        </authorList>
    </citation>
    <scope>NUCLEOTIDE SEQUENCE [LARGE SCALE GENOMIC DNA]</scope>
    <source>
        <strain evidence="8">ATCC 43054 / DSM 2088 / JCM 10308 / V24 S</strain>
    </source>
</reference>
<dbReference type="EMBL" id="CP002278">
    <property type="protein sequence ID" value="ADP77933.1"/>
    <property type="molecule type" value="Genomic_DNA"/>
</dbReference>
<keyword evidence="2 5" id="KW-0479">Metal-binding</keyword>
<feature type="binding site" evidence="5">
    <location>
        <position position="131"/>
    </location>
    <ligand>
        <name>[4Fe-4S] cluster</name>
        <dbReference type="ChEBI" id="CHEBI:49883"/>
        <note>4Fe-4S-S-AdoMet</note>
    </ligand>
</feature>
<keyword evidence="4 5" id="KW-0411">Iron-sulfur</keyword>
<feature type="binding site" evidence="5">
    <location>
        <position position="128"/>
    </location>
    <ligand>
        <name>[4Fe-4S] cluster</name>
        <dbReference type="ChEBI" id="CHEBI:49883"/>
        <note>4Fe-4S-S-AdoMet</note>
    </ligand>
</feature>
<accession>E3GWG8</accession>
<dbReference type="PIRSF" id="PIRSF004869">
    <property type="entry name" value="PflX_prd"/>
    <property type="match status" value="1"/>
</dbReference>
<feature type="binding site" evidence="5">
    <location>
        <position position="124"/>
    </location>
    <ligand>
        <name>[4Fe-4S] cluster</name>
        <dbReference type="ChEBI" id="CHEBI:49883"/>
        <note>4Fe-4S-S-AdoMet</note>
    </ligand>
</feature>
<dbReference type="PANTHER" id="PTHR43075">
    <property type="entry name" value="FORMATE LYASE ACTIVATING ENZYME, PUTATIVE (AFU_ORTHOLOGUE AFUA_2G15630)-RELATED"/>
    <property type="match status" value="1"/>
</dbReference>
<dbReference type="GO" id="GO:0003824">
    <property type="term" value="F:catalytic activity"/>
    <property type="evidence" value="ECO:0007669"/>
    <property type="project" value="InterPro"/>
</dbReference>
<evidence type="ECO:0000313" key="8">
    <source>
        <dbReference type="Proteomes" id="UP000002315"/>
    </source>
</evidence>
<evidence type="ECO:0000259" key="6">
    <source>
        <dbReference type="PROSITE" id="PS51918"/>
    </source>
</evidence>
<dbReference type="Pfam" id="PF04055">
    <property type="entry name" value="Radical_SAM"/>
    <property type="match status" value="1"/>
</dbReference>
<dbReference type="InterPro" id="IPR016431">
    <property type="entry name" value="Pyrv-formate_lyase-activ_prd"/>
</dbReference>
<dbReference type="InterPro" id="IPR040085">
    <property type="entry name" value="MJ0674-like"/>
</dbReference>
<evidence type="ECO:0000256" key="4">
    <source>
        <dbReference type="ARBA" id="ARBA00023014"/>
    </source>
</evidence>
<dbReference type="AlphaFoldDB" id="E3GWG8"/>